<dbReference type="PANTHER" id="PTHR34467:SF1">
    <property type="entry name" value="OS05G0542300 PROTEIN"/>
    <property type="match status" value="1"/>
</dbReference>
<feature type="chain" id="PRO_5044844629" evidence="2">
    <location>
        <begin position="23"/>
        <end position="82"/>
    </location>
</feature>
<protein>
    <submittedName>
        <fullName evidence="3">Uncharacterized protein</fullName>
    </submittedName>
</protein>
<keyword evidence="2" id="KW-0732">Signal</keyword>
<gene>
    <name evidence="3" type="ORF">ILEXP_LOCUS14398</name>
</gene>
<name>A0ABC8RP92_9AQUA</name>
<evidence type="ECO:0000256" key="1">
    <source>
        <dbReference type="SAM" id="MobiDB-lite"/>
    </source>
</evidence>
<feature type="signal peptide" evidence="2">
    <location>
        <begin position="1"/>
        <end position="22"/>
    </location>
</feature>
<dbReference type="PANTHER" id="PTHR34467">
    <property type="entry name" value="TRANSMEMBRANE PROTEIN"/>
    <property type="match status" value="1"/>
</dbReference>
<dbReference type="Proteomes" id="UP001642360">
    <property type="component" value="Unassembled WGS sequence"/>
</dbReference>
<evidence type="ECO:0000256" key="2">
    <source>
        <dbReference type="SAM" id="SignalP"/>
    </source>
</evidence>
<evidence type="ECO:0000313" key="3">
    <source>
        <dbReference type="EMBL" id="CAK9146543.1"/>
    </source>
</evidence>
<sequence>MPPRLNAFLFVFLILLIYSSSGMVEGFNDGVNPFYRSHKDGVQLNSRKLPVLEALLLDYDDAGANSKHDPRKGKPGVGGKNP</sequence>
<feature type="region of interest" description="Disordered" evidence="1">
    <location>
        <begin position="62"/>
        <end position="82"/>
    </location>
</feature>
<proteinExistence type="predicted"/>
<evidence type="ECO:0000313" key="4">
    <source>
        <dbReference type="Proteomes" id="UP001642360"/>
    </source>
</evidence>
<accession>A0ABC8RP92</accession>
<organism evidence="3 4">
    <name type="scientific">Ilex paraguariensis</name>
    <name type="common">yerba mate</name>
    <dbReference type="NCBI Taxonomy" id="185542"/>
    <lineage>
        <taxon>Eukaryota</taxon>
        <taxon>Viridiplantae</taxon>
        <taxon>Streptophyta</taxon>
        <taxon>Embryophyta</taxon>
        <taxon>Tracheophyta</taxon>
        <taxon>Spermatophyta</taxon>
        <taxon>Magnoliopsida</taxon>
        <taxon>eudicotyledons</taxon>
        <taxon>Gunneridae</taxon>
        <taxon>Pentapetalae</taxon>
        <taxon>asterids</taxon>
        <taxon>campanulids</taxon>
        <taxon>Aquifoliales</taxon>
        <taxon>Aquifoliaceae</taxon>
        <taxon>Ilex</taxon>
    </lineage>
</organism>
<dbReference type="AlphaFoldDB" id="A0ABC8RP92"/>
<reference evidence="3 4" key="1">
    <citation type="submission" date="2024-02" db="EMBL/GenBank/DDBJ databases">
        <authorList>
            <person name="Vignale AGUSTIN F."/>
            <person name="Sosa J E."/>
            <person name="Modenutti C."/>
        </authorList>
    </citation>
    <scope>NUCLEOTIDE SEQUENCE [LARGE SCALE GENOMIC DNA]</scope>
</reference>
<dbReference type="EMBL" id="CAUOFW020001591">
    <property type="protein sequence ID" value="CAK9146543.1"/>
    <property type="molecule type" value="Genomic_DNA"/>
</dbReference>
<comment type="caution">
    <text evidence="3">The sequence shown here is derived from an EMBL/GenBank/DDBJ whole genome shotgun (WGS) entry which is preliminary data.</text>
</comment>
<keyword evidence="4" id="KW-1185">Reference proteome</keyword>